<evidence type="ECO:0000259" key="3">
    <source>
        <dbReference type="PROSITE" id="PS51269"/>
    </source>
</evidence>
<sequence length="203" mass="21983">MALGNAIESQVQRAVTALPGPSLRQLFALAVEQLIHSSPSSPSLSLLDNASSPEQSIALKEAYAAICILVADVAKQNLTRESTRRLIEELGVTEANVDDIASLLHASLPNIRALGGVSGLELDEVVDFSWRLDHCIRSNTFGNIREPLYLIVLSTKSPRTGHVSTIEFNCTVAQLEDLVYKLQEATEQIDKVVASFSDLSSLL</sequence>
<dbReference type="InterPro" id="IPR037355">
    <property type="entry name" value="COMMD3"/>
</dbReference>
<dbReference type="PROSITE" id="PS51269">
    <property type="entry name" value="COMM"/>
    <property type="match status" value="1"/>
</dbReference>
<evidence type="ECO:0000256" key="2">
    <source>
        <dbReference type="ARBA" id="ARBA00093469"/>
    </source>
</evidence>
<dbReference type="PANTHER" id="PTHR31159:SF1">
    <property type="entry name" value="COMM DOMAIN-CONTAINING PROTEIN 3"/>
    <property type="match status" value="1"/>
</dbReference>
<dbReference type="RefSeq" id="XP_008864875.1">
    <property type="nucleotide sequence ID" value="XM_008866653.1"/>
</dbReference>
<dbReference type="InterPro" id="IPR017920">
    <property type="entry name" value="COMM"/>
</dbReference>
<evidence type="ECO:0000256" key="1">
    <source>
        <dbReference type="ARBA" id="ARBA00016548"/>
    </source>
</evidence>
<dbReference type="Pfam" id="PF07258">
    <property type="entry name" value="COMM_domain"/>
    <property type="match status" value="1"/>
</dbReference>
<dbReference type="GO" id="GO:0006814">
    <property type="term" value="P:sodium ion transport"/>
    <property type="evidence" value="ECO:0007669"/>
    <property type="project" value="InterPro"/>
</dbReference>
<dbReference type="VEuPathDB" id="FungiDB:H310_02952"/>
<feature type="domain" description="COMM" evidence="3">
    <location>
        <begin position="124"/>
        <end position="193"/>
    </location>
</feature>
<accession>A0A024UKT2</accession>
<dbReference type="OrthoDB" id="1917519at2759"/>
<dbReference type="PANTHER" id="PTHR31159">
    <property type="entry name" value="COMM DOMAIN-CONTAINING PROTEIN 3"/>
    <property type="match status" value="1"/>
</dbReference>
<proteinExistence type="inferred from homology"/>
<name>A0A024UKT2_9STRA</name>
<protein>
    <recommendedName>
        <fullName evidence="1">COMM domain-containing protein 3</fullName>
    </recommendedName>
</protein>
<dbReference type="AlphaFoldDB" id="A0A024UKT2"/>
<organism evidence="4">
    <name type="scientific">Aphanomyces invadans</name>
    <dbReference type="NCBI Taxonomy" id="157072"/>
    <lineage>
        <taxon>Eukaryota</taxon>
        <taxon>Sar</taxon>
        <taxon>Stramenopiles</taxon>
        <taxon>Oomycota</taxon>
        <taxon>Saprolegniomycetes</taxon>
        <taxon>Saprolegniales</taxon>
        <taxon>Verrucalvaceae</taxon>
        <taxon>Aphanomyces</taxon>
    </lineage>
</organism>
<dbReference type="eggNOG" id="ENOG502S9NS">
    <property type="taxonomic scope" value="Eukaryota"/>
</dbReference>
<dbReference type="EMBL" id="KI913955">
    <property type="protein sequence ID" value="ETW06800.1"/>
    <property type="molecule type" value="Genomic_DNA"/>
</dbReference>
<comment type="similarity">
    <text evidence="2">Belongs to the COMM domain-containing protein 3 family.</text>
</comment>
<dbReference type="GeneID" id="20080002"/>
<dbReference type="STRING" id="157072.A0A024UKT2"/>
<reference evidence="4" key="1">
    <citation type="submission" date="2013-12" db="EMBL/GenBank/DDBJ databases">
        <title>The Genome Sequence of Aphanomyces invadans NJM9701.</title>
        <authorList>
            <consortium name="The Broad Institute Genomics Platform"/>
            <person name="Russ C."/>
            <person name="Tyler B."/>
            <person name="van West P."/>
            <person name="Dieguez-Uribeondo J."/>
            <person name="Young S.K."/>
            <person name="Zeng Q."/>
            <person name="Gargeya S."/>
            <person name="Fitzgerald M."/>
            <person name="Abouelleil A."/>
            <person name="Alvarado L."/>
            <person name="Chapman S.B."/>
            <person name="Gainer-Dewar J."/>
            <person name="Goldberg J."/>
            <person name="Griggs A."/>
            <person name="Gujja S."/>
            <person name="Hansen M."/>
            <person name="Howarth C."/>
            <person name="Imamovic A."/>
            <person name="Ireland A."/>
            <person name="Larimer J."/>
            <person name="McCowan C."/>
            <person name="Murphy C."/>
            <person name="Pearson M."/>
            <person name="Poon T.W."/>
            <person name="Priest M."/>
            <person name="Roberts A."/>
            <person name="Saif S."/>
            <person name="Shea T."/>
            <person name="Sykes S."/>
            <person name="Wortman J."/>
            <person name="Nusbaum C."/>
            <person name="Birren B."/>
        </authorList>
    </citation>
    <scope>NUCLEOTIDE SEQUENCE [LARGE SCALE GENOMIC DNA]</scope>
    <source>
        <strain evidence="4">NJM9701</strain>
    </source>
</reference>
<evidence type="ECO:0000313" key="4">
    <source>
        <dbReference type="EMBL" id="ETW06800.1"/>
    </source>
</evidence>
<gene>
    <name evidence="4" type="ORF">H310_02952</name>
</gene>